<evidence type="ECO:0000256" key="1">
    <source>
        <dbReference type="ARBA" id="ARBA00004571"/>
    </source>
</evidence>
<dbReference type="AlphaFoldDB" id="A0A095SPC2"/>
<dbReference type="InterPro" id="IPR039426">
    <property type="entry name" value="TonB-dep_rcpt-like"/>
</dbReference>
<evidence type="ECO:0000256" key="5">
    <source>
        <dbReference type="ARBA" id="ARBA00023077"/>
    </source>
</evidence>
<evidence type="ECO:0000259" key="11">
    <source>
        <dbReference type="Pfam" id="PF07715"/>
    </source>
</evidence>
<evidence type="ECO:0000256" key="7">
    <source>
        <dbReference type="ARBA" id="ARBA00023237"/>
    </source>
</evidence>
<dbReference type="GO" id="GO:0009279">
    <property type="term" value="C:cell outer membrane"/>
    <property type="evidence" value="ECO:0007669"/>
    <property type="project" value="UniProtKB-SubCell"/>
</dbReference>
<comment type="caution">
    <text evidence="12">The sequence shown here is derived from an EMBL/GenBank/DDBJ whole genome shotgun (WGS) entry which is preliminary data.</text>
</comment>
<comment type="subcellular location">
    <subcellularLocation>
        <location evidence="1 8">Cell outer membrane</location>
        <topology evidence="1 8">Multi-pass membrane protein</topology>
    </subcellularLocation>
</comment>
<dbReference type="EMBL" id="ARXV01000002">
    <property type="protein sequence ID" value="KGD66174.1"/>
    <property type="molecule type" value="Genomic_DNA"/>
</dbReference>
<dbReference type="eggNOG" id="COG4206">
    <property type="taxonomic scope" value="Bacteria"/>
</dbReference>
<dbReference type="GO" id="GO:0015344">
    <property type="term" value="F:siderophore uptake transmembrane transporter activity"/>
    <property type="evidence" value="ECO:0007669"/>
    <property type="project" value="TreeGrafter"/>
</dbReference>
<organism evidence="12 13">
    <name type="scientific">Alcanivorax nanhaiticus</name>
    <dbReference type="NCBI Taxonomy" id="1177154"/>
    <lineage>
        <taxon>Bacteria</taxon>
        <taxon>Pseudomonadati</taxon>
        <taxon>Pseudomonadota</taxon>
        <taxon>Gammaproteobacteria</taxon>
        <taxon>Oceanospirillales</taxon>
        <taxon>Alcanivoracaceae</taxon>
        <taxon>Alcanivorax</taxon>
    </lineage>
</organism>
<dbReference type="Gene3D" id="2.170.130.10">
    <property type="entry name" value="TonB-dependent receptor, plug domain"/>
    <property type="match status" value="1"/>
</dbReference>
<evidence type="ECO:0000256" key="4">
    <source>
        <dbReference type="ARBA" id="ARBA00022692"/>
    </source>
</evidence>
<evidence type="ECO:0000256" key="9">
    <source>
        <dbReference type="RuleBase" id="RU003357"/>
    </source>
</evidence>
<evidence type="ECO:0000256" key="8">
    <source>
        <dbReference type="PROSITE-ProRule" id="PRU01360"/>
    </source>
</evidence>
<protein>
    <recommendedName>
        <fullName evidence="14">TonB-dependent receptor</fullName>
    </recommendedName>
</protein>
<feature type="domain" description="TonB-dependent receptor plug" evidence="11">
    <location>
        <begin position="20"/>
        <end position="128"/>
    </location>
</feature>
<dbReference type="GO" id="GO:0044718">
    <property type="term" value="P:siderophore transmembrane transport"/>
    <property type="evidence" value="ECO:0007669"/>
    <property type="project" value="TreeGrafter"/>
</dbReference>
<dbReference type="Pfam" id="PF07715">
    <property type="entry name" value="Plug"/>
    <property type="match status" value="1"/>
</dbReference>
<evidence type="ECO:0000313" key="13">
    <source>
        <dbReference type="Proteomes" id="UP000029444"/>
    </source>
</evidence>
<dbReference type="Proteomes" id="UP000029444">
    <property type="component" value="Unassembled WGS sequence"/>
</dbReference>
<gene>
    <name evidence="12" type="ORF">Y5S_00646</name>
</gene>
<dbReference type="InterPro" id="IPR012910">
    <property type="entry name" value="Plug_dom"/>
</dbReference>
<evidence type="ECO:0000259" key="10">
    <source>
        <dbReference type="Pfam" id="PF00593"/>
    </source>
</evidence>
<dbReference type="PROSITE" id="PS52016">
    <property type="entry name" value="TONB_DEPENDENT_REC_3"/>
    <property type="match status" value="1"/>
</dbReference>
<keyword evidence="13" id="KW-1185">Reference proteome</keyword>
<evidence type="ECO:0008006" key="14">
    <source>
        <dbReference type="Google" id="ProtNLM"/>
    </source>
</evidence>
<dbReference type="Gene3D" id="2.40.170.20">
    <property type="entry name" value="TonB-dependent receptor, beta-barrel domain"/>
    <property type="match status" value="1"/>
</dbReference>
<keyword evidence="2 8" id="KW-0813">Transport</keyword>
<evidence type="ECO:0000313" key="12">
    <source>
        <dbReference type="EMBL" id="KGD66174.1"/>
    </source>
</evidence>
<proteinExistence type="inferred from homology"/>
<reference evidence="12 13" key="1">
    <citation type="submission" date="2012-09" db="EMBL/GenBank/DDBJ databases">
        <title>Genome Sequence of alkane-degrading Bacterium Alcanivorax sp. 19-m-6.</title>
        <authorList>
            <person name="Lai Q."/>
            <person name="Shao Z."/>
        </authorList>
    </citation>
    <scope>NUCLEOTIDE SEQUENCE [LARGE SCALE GENOMIC DNA]</scope>
    <source>
        <strain evidence="12 13">19-m-6</strain>
    </source>
</reference>
<keyword evidence="7 8" id="KW-0998">Cell outer membrane</keyword>
<name>A0A095SPC2_9GAMM</name>
<keyword evidence="4 8" id="KW-0812">Transmembrane</keyword>
<keyword evidence="6 8" id="KW-0472">Membrane</keyword>
<feature type="domain" description="TonB-dependent receptor-like beta-barrel" evidence="10">
    <location>
        <begin position="235"/>
        <end position="636"/>
    </location>
</feature>
<evidence type="ECO:0000256" key="2">
    <source>
        <dbReference type="ARBA" id="ARBA00022448"/>
    </source>
</evidence>
<dbReference type="SUPFAM" id="SSF56935">
    <property type="entry name" value="Porins"/>
    <property type="match status" value="1"/>
</dbReference>
<keyword evidence="3 8" id="KW-1134">Transmembrane beta strand</keyword>
<keyword evidence="5 9" id="KW-0798">TonB box</keyword>
<dbReference type="PANTHER" id="PTHR30069:SF27">
    <property type="entry name" value="BLL4766 PROTEIN"/>
    <property type="match status" value="1"/>
</dbReference>
<dbReference type="Pfam" id="PF00593">
    <property type="entry name" value="TonB_dep_Rec_b-barrel"/>
    <property type="match status" value="1"/>
</dbReference>
<dbReference type="InterPro" id="IPR000531">
    <property type="entry name" value="Beta-barrel_TonB"/>
</dbReference>
<accession>A0A095SPC2</accession>
<dbReference type="InterPro" id="IPR036942">
    <property type="entry name" value="Beta-barrel_TonB_sf"/>
</dbReference>
<evidence type="ECO:0000256" key="3">
    <source>
        <dbReference type="ARBA" id="ARBA00022452"/>
    </source>
</evidence>
<dbReference type="PATRIC" id="fig|1177154.3.peg.652"/>
<dbReference type="STRING" id="1177154.Y5S_00646"/>
<dbReference type="PANTHER" id="PTHR30069">
    <property type="entry name" value="TONB-DEPENDENT OUTER MEMBRANE RECEPTOR"/>
    <property type="match status" value="1"/>
</dbReference>
<evidence type="ECO:0000256" key="6">
    <source>
        <dbReference type="ARBA" id="ARBA00023136"/>
    </source>
</evidence>
<comment type="similarity">
    <text evidence="8 9">Belongs to the TonB-dependent receptor family.</text>
</comment>
<dbReference type="InterPro" id="IPR037066">
    <property type="entry name" value="Plug_dom_sf"/>
</dbReference>
<sequence length="680" mass="76482">MPFDEAPAMVLTPARVSQPQSEAPASVTVIDRNLIEASGARELYEVLKLVPGMSAVKVDGNVPTVAYHGTQARDVRRMLVLLDGRSQYQPGLARVNWNDMPVDIQDVERIEVTRGPAAAAYGANAFTAVINIITRDPRDISRNSVYLAAGNNAIRDGRAAAAGQSEDMAWRASVARRSDDGYDEPYEGSTLPDAKRIETLNSEWLWTASEKNTFGVQLGGSMSRLERIQDGDIQSLGEYRRDPIQSGERAFLQMEWQHVFSQNHQLKLTGYGQYNNEVTDFRVCYFDPATGQTGPGGGIFFSQELRDFYLQNSSGDIAATLGSALADPSVQGRYATLQGAGADFCATNEFDVQEERYDLELQDTLQITDRLRLVSGLNVRQDRAKSQTFLSGTQENLSYRAFGNLSAEIVRNVLLNLGGYWEHDEINDTHFSPRGGVNWRFLPGHSLRYVYSEAIRTPDIYEERALTNIEAMELSQPFASNPQGLLGWSPAYFFATQSSPGTQEPEEIRSWEVGYFGQFRMLDLDVRYFQETLSNLISGPINFIEFEPANEGEVSHQGTEAQLTWRPTVNHLLRATGAHIHTRTNIKTERRLAAANSGSLLWAWQLNDHWGVSSAYYLFNDYNENTFERVDAQLRFRHRLAGSELEWKAVVQHALNKAPLVFEENRYAEDRMWLGMSVRF</sequence>